<dbReference type="InterPro" id="IPR036390">
    <property type="entry name" value="WH_DNA-bd_sf"/>
</dbReference>
<dbReference type="Gramene" id="MELO3C007192.2.1">
    <property type="protein sequence ID" value="MELO3C007192.2.1"/>
    <property type="gene ID" value="MELO3C007192.2"/>
</dbReference>
<keyword evidence="9" id="KW-0175">Coiled coil</keyword>
<dbReference type="InterPro" id="IPR000232">
    <property type="entry name" value="HSF_DNA-bd"/>
</dbReference>
<keyword evidence="5" id="KW-0238">DNA-binding</keyword>
<organism evidence="12">
    <name type="scientific">Cucumis melo</name>
    <name type="common">Muskmelon</name>
    <dbReference type="NCBI Taxonomy" id="3656"/>
    <lineage>
        <taxon>Eukaryota</taxon>
        <taxon>Viridiplantae</taxon>
        <taxon>Streptophyta</taxon>
        <taxon>Embryophyta</taxon>
        <taxon>Tracheophyta</taxon>
        <taxon>Spermatophyta</taxon>
        <taxon>Magnoliopsida</taxon>
        <taxon>eudicotyledons</taxon>
        <taxon>Gunneridae</taxon>
        <taxon>Pentapetalae</taxon>
        <taxon>rosids</taxon>
        <taxon>fabids</taxon>
        <taxon>Cucurbitales</taxon>
        <taxon>Cucurbitaceae</taxon>
        <taxon>Benincaseae</taxon>
        <taxon>Cucumis</taxon>
    </lineage>
</organism>
<evidence type="ECO:0000256" key="6">
    <source>
        <dbReference type="ARBA" id="ARBA00023163"/>
    </source>
</evidence>
<dbReference type="FunFam" id="1.10.10.10:FF:000057">
    <property type="entry name" value="Heat shock transcription factor 1"/>
    <property type="match status" value="1"/>
</dbReference>
<dbReference type="Pfam" id="PF00447">
    <property type="entry name" value="HSF_DNA-bind"/>
    <property type="match status" value="1"/>
</dbReference>
<evidence type="ECO:0000256" key="10">
    <source>
        <dbReference type="SAM" id="MobiDB-lite"/>
    </source>
</evidence>
<dbReference type="SMR" id="A0A1S3B039"/>
<dbReference type="EnsemblPlants" id="MELO3C007192.2.1">
    <property type="protein sequence ID" value="MELO3C007192.2.1"/>
    <property type="gene ID" value="MELO3C007192.2"/>
</dbReference>
<keyword evidence="3" id="KW-0805">Transcription regulation</keyword>
<comment type="subcellular location">
    <subcellularLocation>
        <location evidence="1">Nucleus</location>
    </subcellularLocation>
</comment>
<protein>
    <submittedName>
        <fullName evidence="14">Heat stress transcription factor A-4c-like isoform X1</fullName>
    </submittedName>
</protein>
<dbReference type="Proteomes" id="UP001652600">
    <property type="component" value="Chromosome 8"/>
</dbReference>
<dbReference type="AlphaFoldDB" id="A0A1S3B039"/>
<dbReference type="SUPFAM" id="SSF46785">
    <property type="entry name" value="Winged helix' DNA-binding domain"/>
    <property type="match status" value="1"/>
</dbReference>
<evidence type="ECO:0000256" key="4">
    <source>
        <dbReference type="ARBA" id="ARBA00023016"/>
    </source>
</evidence>
<evidence type="ECO:0000313" key="12">
    <source>
        <dbReference type="EnsemblPlants" id="MELO3C007192.2.1"/>
    </source>
</evidence>
<reference evidence="12" key="1">
    <citation type="submission" date="2023-03" db="UniProtKB">
        <authorList>
            <consortium name="EnsemblPlants"/>
        </authorList>
    </citation>
    <scope>IDENTIFICATION</scope>
</reference>
<name>A0A1S3B039_CUCME</name>
<dbReference type="GO" id="GO:0000978">
    <property type="term" value="F:RNA polymerase II cis-regulatory region sequence-specific DNA binding"/>
    <property type="evidence" value="ECO:0007669"/>
    <property type="project" value="TreeGrafter"/>
</dbReference>
<evidence type="ECO:0000256" key="2">
    <source>
        <dbReference type="ARBA" id="ARBA00022553"/>
    </source>
</evidence>
<dbReference type="RefSeq" id="XP_050944523.1">
    <property type="nucleotide sequence ID" value="XM_051088566.1"/>
</dbReference>
<evidence type="ECO:0000313" key="14">
    <source>
        <dbReference type="RefSeq" id="XP_050944523.1"/>
    </source>
</evidence>
<evidence type="ECO:0000256" key="9">
    <source>
        <dbReference type="SAM" id="Coils"/>
    </source>
</evidence>
<evidence type="ECO:0000256" key="8">
    <source>
        <dbReference type="ARBA" id="ARBA00061350"/>
    </source>
</evidence>
<dbReference type="GO" id="GO:0034605">
    <property type="term" value="P:cellular response to heat"/>
    <property type="evidence" value="ECO:0007669"/>
    <property type="project" value="TreeGrafter"/>
</dbReference>
<gene>
    <name evidence="12" type="primary">103484428</name>
    <name evidence="14" type="synonym">LOC103484428</name>
</gene>
<keyword evidence="4" id="KW-0346">Stress response</keyword>
<dbReference type="InterPro" id="IPR036388">
    <property type="entry name" value="WH-like_DNA-bd_sf"/>
</dbReference>
<dbReference type="PROSITE" id="PS00434">
    <property type="entry name" value="HSF_DOMAIN"/>
    <property type="match status" value="1"/>
</dbReference>
<feature type="region of interest" description="Disordered" evidence="10">
    <location>
        <begin position="392"/>
        <end position="425"/>
    </location>
</feature>
<keyword evidence="13" id="KW-1185">Reference proteome</keyword>
<reference evidence="14" key="2">
    <citation type="submission" date="2025-05" db="UniProtKB">
        <authorList>
            <consortium name="RefSeq"/>
        </authorList>
    </citation>
    <scope>IDENTIFICATION</scope>
    <source>
        <tissue evidence="14">Stem</tissue>
    </source>
</reference>
<dbReference type="eggNOG" id="KOG0627">
    <property type="taxonomic scope" value="Eukaryota"/>
</dbReference>
<evidence type="ECO:0000256" key="5">
    <source>
        <dbReference type="ARBA" id="ARBA00023125"/>
    </source>
</evidence>
<evidence type="ECO:0000256" key="1">
    <source>
        <dbReference type="ARBA" id="ARBA00004123"/>
    </source>
</evidence>
<dbReference type="SMART" id="SM00415">
    <property type="entry name" value="HSF"/>
    <property type="match status" value="1"/>
</dbReference>
<evidence type="ECO:0000256" key="3">
    <source>
        <dbReference type="ARBA" id="ARBA00023015"/>
    </source>
</evidence>
<accession>A0A1S3B039</accession>
<feature type="region of interest" description="Disordered" evidence="10">
    <location>
        <begin position="327"/>
        <end position="357"/>
    </location>
</feature>
<feature type="compositionally biased region" description="Basic and acidic residues" evidence="10">
    <location>
        <begin position="405"/>
        <end position="420"/>
    </location>
</feature>
<dbReference type="PANTHER" id="PTHR10015">
    <property type="entry name" value="HEAT SHOCK TRANSCRIPTION FACTOR"/>
    <property type="match status" value="1"/>
</dbReference>
<dbReference type="GO" id="GO:0003700">
    <property type="term" value="F:DNA-binding transcription factor activity"/>
    <property type="evidence" value="ECO:0007669"/>
    <property type="project" value="InterPro"/>
</dbReference>
<dbReference type="KEGG" id="cmo:103484428"/>
<keyword evidence="2" id="KW-0597">Phosphoprotein</keyword>
<evidence type="ECO:0000259" key="11">
    <source>
        <dbReference type="PROSITE" id="PS00434"/>
    </source>
</evidence>
<keyword evidence="7" id="KW-0539">Nucleus</keyword>
<comment type="similarity">
    <text evidence="8">Belongs to the HSF family. Class A subfamily.</text>
</comment>
<sequence length="449" mass="52238">MEVSVWLKFGNLAGDSRVFIRVSYPPILATNIDVIPIRQTLFRTMDESQCSSNTLPPFLTKTYEMVNDPSTDPIVSWTSGNKSFIVWNPLEFSCELLPRFFKHNNFSSFIRQLNTYGFRKVDPEKWEFANEDFEKGRPDLLRNIHRRKPVHSHSLQNVQGQGFPTPLLDLERKRFKEEIERLNQTNEKLLLESQRHEQEHRDFQLQMRLMKERFENMQQQQQILLSHVARVLQKPELTIYFVPESDSHDRKRRLTTVSYYYNESSAEDDLAEHSHSMSKQQIDYSLTSDLNMEQLDQLDSSLSFWERTIHDVDHAIFLSNMKFNQTKRDIQSPPTPLQLERSHHSKSHVIDMNSEPVGSIASDSIASRKEADETTASARNGANDVFWEQFLTENPGSSDLPKVASEGKDSDNGRKNESKSRGFGKLWWTGNKINNLAEQMEHLTPTEKT</sequence>
<keyword evidence="6" id="KW-0804">Transcription</keyword>
<feature type="coiled-coil region" evidence="9">
    <location>
        <begin position="168"/>
        <end position="220"/>
    </location>
</feature>
<evidence type="ECO:0000313" key="13">
    <source>
        <dbReference type="Proteomes" id="UP001652600"/>
    </source>
</evidence>
<dbReference type="GO" id="GO:0006357">
    <property type="term" value="P:regulation of transcription by RNA polymerase II"/>
    <property type="evidence" value="ECO:0007669"/>
    <property type="project" value="TreeGrafter"/>
</dbReference>
<dbReference type="PRINTS" id="PR00056">
    <property type="entry name" value="HSFDOMAIN"/>
</dbReference>
<feature type="domain" description="HSF-type DNA-binding" evidence="11">
    <location>
        <begin position="97"/>
        <end position="121"/>
    </location>
</feature>
<evidence type="ECO:0000256" key="7">
    <source>
        <dbReference type="ARBA" id="ARBA00023242"/>
    </source>
</evidence>
<dbReference type="GO" id="GO:0005634">
    <property type="term" value="C:nucleus"/>
    <property type="evidence" value="ECO:0007669"/>
    <property type="project" value="UniProtKB-SubCell"/>
</dbReference>
<proteinExistence type="inferred from homology"/>
<dbReference type="PANTHER" id="PTHR10015:SF322">
    <property type="entry name" value="HEAT STRESS TRANSCRIPTION FACTOR A-7A"/>
    <property type="match status" value="1"/>
</dbReference>
<dbReference type="Gene3D" id="1.10.10.10">
    <property type="entry name" value="Winged helix-like DNA-binding domain superfamily/Winged helix DNA-binding domain"/>
    <property type="match status" value="1"/>
</dbReference>